<protein>
    <recommendedName>
        <fullName evidence="4">CN hydrolase domain-containing protein</fullName>
    </recommendedName>
</protein>
<organism evidence="5 6">
    <name type="scientific">Paraoerskovia sediminicola</name>
    <dbReference type="NCBI Taxonomy" id="1138587"/>
    <lineage>
        <taxon>Bacteria</taxon>
        <taxon>Bacillati</taxon>
        <taxon>Actinomycetota</taxon>
        <taxon>Actinomycetes</taxon>
        <taxon>Micrococcales</taxon>
        <taxon>Cellulomonadaceae</taxon>
        <taxon>Paraoerskovia</taxon>
    </lineage>
</organism>
<evidence type="ECO:0000313" key="5">
    <source>
        <dbReference type="EMBL" id="BDZ43279.1"/>
    </source>
</evidence>
<dbReference type="InterPro" id="IPR000132">
    <property type="entry name" value="Nitrilase/CN_hydratase_CS"/>
</dbReference>
<evidence type="ECO:0000256" key="2">
    <source>
        <dbReference type="PROSITE-ProRule" id="PRU10139"/>
    </source>
</evidence>
<feature type="region of interest" description="Disordered" evidence="3">
    <location>
        <begin position="1"/>
        <end position="39"/>
    </location>
</feature>
<dbReference type="Gene3D" id="3.60.110.10">
    <property type="entry name" value="Carbon-nitrogen hydrolase"/>
    <property type="match status" value="1"/>
</dbReference>
<dbReference type="InterPro" id="IPR003010">
    <property type="entry name" value="C-N_Hydrolase"/>
</dbReference>
<evidence type="ECO:0000313" key="6">
    <source>
        <dbReference type="Proteomes" id="UP001321475"/>
    </source>
</evidence>
<dbReference type="CDD" id="cd07570">
    <property type="entry name" value="GAT_Gln-NAD-synth"/>
    <property type="match status" value="1"/>
</dbReference>
<sequence>MTGESRAGRQRRDPAARGPGSGRDRAGIGPGSGGDRRAGRAGRLANMADLRIALAQIDTCVGDLEGNADAVLAWSRRAAEAGADLVAFPEMTLTGYPIEDLALRGSFRRAAWDAAADVASRLAQEGLGGLTVVLGTVGSAGEGRALVGEDHGLPTNRAVVIADGAVVASYDKQHLPNYGVFDEFRIFEPGSEPRTVEVGGRTIGLLVCEDIWQDGPVAAVADLGCDLLLVLNGSPYEEGKEAPAPTSSRAAPPRSTRPSPTSTWSAARTTSSSTAVRS</sequence>
<dbReference type="Proteomes" id="UP001321475">
    <property type="component" value="Chromosome"/>
</dbReference>
<dbReference type="EMBL" id="AP027729">
    <property type="protein sequence ID" value="BDZ43279.1"/>
    <property type="molecule type" value="Genomic_DNA"/>
</dbReference>
<proteinExistence type="predicted"/>
<dbReference type="PANTHER" id="PTHR23090:SF9">
    <property type="entry name" value="GLUTAMINE-DEPENDENT NAD(+) SYNTHETASE"/>
    <property type="match status" value="1"/>
</dbReference>
<reference evidence="6" key="1">
    <citation type="journal article" date="2019" name="Int. J. Syst. Evol. Microbiol.">
        <title>The Global Catalogue of Microorganisms (GCM) 10K type strain sequencing project: providing services to taxonomists for standard genome sequencing and annotation.</title>
        <authorList>
            <consortium name="The Broad Institute Genomics Platform"/>
            <consortium name="The Broad Institute Genome Sequencing Center for Infectious Disease"/>
            <person name="Wu L."/>
            <person name="Ma J."/>
        </authorList>
    </citation>
    <scope>NUCLEOTIDE SEQUENCE [LARGE SCALE GENOMIC DNA]</scope>
    <source>
        <strain evidence="6">NBRC 108565</strain>
    </source>
</reference>
<keyword evidence="1" id="KW-0436">Ligase</keyword>
<feature type="region of interest" description="Disordered" evidence="3">
    <location>
        <begin position="236"/>
        <end position="278"/>
    </location>
</feature>
<feature type="compositionally biased region" description="Low complexity" evidence="3">
    <location>
        <begin position="242"/>
        <end position="278"/>
    </location>
</feature>
<feature type="active site" description="Proton acceptor" evidence="2">
    <location>
        <position position="90"/>
    </location>
</feature>
<name>A0ABN6XEM8_9CELL</name>
<dbReference type="PANTHER" id="PTHR23090">
    <property type="entry name" value="NH 3 /GLUTAMINE-DEPENDENT NAD + SYNTHETASE"/>
    <property type="match status" value="1"/>
</dbReference>
<feature type="compositionally biased region" description="Basic and acidic residues" evidence="3">
    <location>
        <begin position="1"/>
        <end position="15"/>
    </location>
</feature>
<dbReference type="InterPro" id="IPR036526">
    <property type="entry name" value="C-N_Hydrolase_sf"/>
</dbReference>
<dbReference type="SUPFAM" id="SSF56317">
    <property type="entry name" value="Carbon-nitrogen hydrolase"/>
    <property type="match status" value="1"/>
</dbReference>
<dbReference type="PROSITE" id="PS50263">
    <property type="entry name" value="CN_HYDROLASE"/>
    <property type="match status" value="1"/>
</dbReference>
<evidence type="ECO:0000256" key="3">
    <source>
        <dbReference type="SAM" id="MobiDB-lite"/>
    </source>
</evidence>
<feature type="domain" description="CN hydrolase" evidence="4">
    <location>
        <begin position="50"/>
        <end position="278"/>
    </location>
</feature>
<dbReference type="PROSITE" id="PS00920">
    <property type="entry name" value="NITRIL_CHT_1"/>
    <property type="match status" value="1"/>
</dbReference>
<dbReference type="InterPro" id="IPR003694">
    <property type="entry name" value="NAD_synthase"/>
</dbReference>
<dbReference type="Pfam" id="PF00795">
    <property type="entry name" value="CN_hydrolase"/>
    <property type="match status" value="1"/>
</dbReference>
<keyword evidence="6" id="KW-1185">Reference proteome</keyword>
<evidence type="ECO:0000256" key="1">
    <source>
        <dbReference type="ARBA" id="ARBA00022598"/>
    </source>
</evidence>
<gene>
    <name evidence="5" type="ORF">GCM10025865_25780</name>
</gene>
<evidence type="ECO:0000259" key="4">
    <source>
        <dbReference type="PROSITE" id="PS50263"/>
    </source>
</evidence>
<accession>A0ABN6XEM8</accession>